<feature type="compositionally biased region" description="Polar residues" evidence="10">
    <location>
        <begin position="1478"/>
        <end position="1489"/>
    </location>
</feature>
<comment type="caution">
    <text evidence="11">The sequence shown here is derived from an EMBL/GenBank/DDBJ whole genome shotgun (WGS) entry which is preliminary data.</text>
</comment>
<feature type="compositionally biased region" description="Acidic residues" evidence="10">
    <location>
        <begin position="1859"/>
        <end position="1878"/>
    </location>
</feature>
<dbReference type="InterPro" id="IPR001611">
    <property type="entry name" value="Leu-rich_rpt"/>
</dbReference>
<evidence type="ECO:0000313" key="11">
    <source>
        <dbReference type="EMBL" id="KAL0811600.1"/>
    </source>
</evidence>
<feature type="region of interest" description="Disordered" evidence="10">
    <location>
        <begin position="1239"/>
        <end position="1334"/>
    </location>
</feature>
<feature type="region of interest" description="Disordered" evidence="10">
    <location>
        <begin position="978"/>
        <end position="1080"/>
    </location>
</feature>
<evidence type="ECO:0000256" key="9">
    <source>
        <dbReference type="SAM" id="Coils"/>
    </source>
</evidence>
<comment type="subcellular location">
    <subcellularLocation>
        <location evidence="2">Cell projection</location>
        <location evidence="2">Cilium</location>
    </subcellularLocation>
</comment>
<feature type="coiled-coil region" evidence="9">
    <location>
        <begin position="432"/>
        <end position="459"/>
    </location>
</feature>
<protein>
    <recommendedName>
        <fullName evidence="8">Dynein axonemal assembly factor 1 homolog</fullName>
    </recommendedName>
</protein>
<evidence type="ECO:0000256" key="6">
    <source>
        <dbReference type="ARBA" id="ARBA00023069"/>
    </source>
</evidence>
<evidence type="ECO:0000256" key="1">
    <source>
        <dbReference type="ARBA" id="ARBA00003843"/>
    </source>
</evidence>
<dbReference type="SMART" id="SM00365">
    <property type="entry name" value="LRR_SD22"/>
    <property type="match status" value="4"/>
</dbReference>
<name>A0ABD0SC15_LOXSC</name>
<feature type="compositionally biased region" description="Low complexity" evidence="10">
    <location>
        <begin position="336"/>
        <end position="346"/>
    </location>
</feature>
<dbReference type="Gene3D" id="3.80.10.10">
    <property type="entry name" value="Ribonuclease Inhibitor"/>
    <property type="match status" value="2"/>
</dbReference>
<accession>A0ABD0SC15</accession>
<evidence type="ECO:0000256" key="7">
    <source>
        <dbReference type="ARBA" id="ARBA00023273"/>
    </source>
</evidence>
<dbReference type="GO" id="GO:0005929">
    <property type="term" value="C:cilium"/>
    <property type="evidence" value="ECO:0007669"/>
    <property type="project" value="UniProtKB-SubCell"/>
</dbReference>
<keyword evidence="6" id="KW-0969">Cilium</keyword>
<feature type="compositionally biased region" description="Basic and acidic residues" evidence="10">
    <location>
        <begin position="1244"/>
        <end position="1253"/>
    </location>
</feature>
<dbReference type="PANTHER" id="PTHR45973:SF9">
    <property type="entry name" value="LEUCINE-RICH REPEAT-CONTAINING PROTEIN 46"/>
    <property type="match status" value="1"/>
</dbReference>
<dbReference type="SUPFAM" id="SSF52075">
    <property type="entry name" value="Outer arm dynein light chain 1"/>
    <property type="match status" value="1"/>
</dbReference>
<feature type="region of interest" description="Disordered" evidence="10">
    <location>
        <begin position="1801"/>
        <end position="1821"/>
    </location>
</feature>
<dbReference type="PROSITE" id="PS51450">
    <property type="entry name" value="LRR"/>
    <property type="match status" value="4"/>
</dbReference>
<evidence type="ECO:0000256" key="3">
    <source>
        <dbReference type="ARBA" id="ARBA00006453"/>
    </source>
</evidence>
<feature type="compositionally biased region" description="Basic and acidic residues" evidence="10">
    <location>
        <begin position="1571"/>
        <end position="1582"/>
    </location>
</feature>
<feature type="compositionally biased region" description="Basic and acidic residues" evidence="10">
    <location>
        <begin position="1061"/>
        <end position="1071"/>
    </location>
</feature>
<dbReference type="PANTHER" id="PTHR45973">
    <property type="entry name" value="PROTEIN PHOSPHATASE 1 REGULATORY SUBUNIT SDS22-RELATED"/>
    <property type="match status" value="1"/>
</dbReference>
<proteinExistence type="inferred from homology"/>
<evidence type="ECO:0000256" key="8">
    <source>
        <dbReference type="ARBA" id="ARBA00024433"/>
    </source>
</evidence>
<keyword evidence="5" id="KW-0677">Repeat</keyword>
<feature type="region of interest" description="Disordered" evidence="10">
    <location>
        <begin position="1859"/>
        <end position="1882"/>
    </location>
</feature>
<feature type="compositionally biased region" description="Basic and acidic residues" evidence="10">
    <location>
        <begin position="978"/>
        <end position="999"/>
    </location>
</feature>
<evidence type="ECO:0000313" key="12">
    <source>
        <dbReference type="Proteomes" id="UP001549921"/>
    </source>
</evidence>
<evidence type="ECO:0000256" key="2">
    <source>
        <dbReference type="ARBA" id="ARBA00004138"/>
    </source>
</evidence>
<evidence type="ECO:0000256" key="5">
    <source>
        <dbReference type="ARBA" id="ARBA00022737"/>
    </source>
</evidence>
<evidence type="ECO:0000256" key="4">
    <source>
        <dbReference type="ARBA" id="ARBA00022614"/>
    </source>
</evidence>
<dbReference type="InterPro" id="IPR032675">
    <property type="entry name" value="LRR_dom_sf"/>
</dbReference>
<dbReference type="FunFam" id="3.80.10.10:FF:000166">
    <property type="entry name" value="Dynein assembly factor 1, axonemal"/>
    <property type="match status" value="1"/>
</dbReference>
<gene>
    <name evidence="11" type="ORF">ABMA28_009973</name>
</gene>
<feature type="coiled-coil region" evidence="9">
    <location>
        <begin position="177"/>
        <end position="207"/>
    </location>
</feature>
<dbReference type="EMBL" id="JBEDNZ010000024">
    <property type="protein sequence ID" value="KAL0811600.1"/>
    <property type="molecule type" value="Genomic_DNA"/>
</dbReference>
<feature type="compositionally biased region" description="Basic and acidic residues" evidence="10">
    <location>
        <begin position="1288"/>
        <end position="1322"/>
    </location>
</feature>
<feature type="region of interest" description="Disordered" evidence="10">
    <location>
        <begin position="1468"/>
        <end position="1626"/>
    </location>
</feature>
<feature type="compositionally biased region" description="Basic and acidic residues" evidence="10">
    <location>
        <begin position="1527"/>
        <end position="1544"/>
    </location>
</feature>
<keyword evidence="9" id="KW-0175">Coiled coil</keyword>
<feature type="region of interest" description="Disordered" evidence="10">
    <location>
        <begin position="336"/>
        <end position="375"/>
    </location>
</feature>
<dbReference type="Proteomes" id="UP001549921">
    <property type="component" value="Unassembled WGS sequence"/>
</dbReference>
<keyword evidence="4" id="KW-0433">Leucine-rich repeat</keyword>
<comment type="function">
    <text evidence="1">Cilium-specific protein required for cilia structures.</text>
</comment>
<feature type="compositionally biased region" description="Basic and acidic residues" evidence="10">
    <location>
        <begin position="662"/>
        <end position="673"/>
    </location>
</feature>
<reference evidence="11 12" key="1">
    <citation type="submission" date="2024-06" db="EMBL/GenBank/DDBJ databases">
        <title>A chromosome-level genome assembly of beet webworm, Loxostege sticticalis.</title>
        <authorList>
            <person name="Zhang Y."/>
        </authorList>
    </citation>
    <scope>NUCLEOTIDE SEQUENCE [LARGE SCALE GENOMIC DNA]</scope>
    <source>
        <strain evidence="11">AQ028</strain>
        <tissue evidence="11">Male pupae</tissue>
    </source>
</reference>
<evidence type="ECO:0000256" key="10">
    <source>
        <dbReference type="SAM" id="MobiDB-lite"/>
    </source>
</evidence>
<feature type="compositionally biased region" description="Acidic residues" evidence="10">
    <location>
        <begin position="1047"/>
        <end position="1060"/>
    </location>
</feature>
<feature type="compositionally biased region" description="Polar residues" evidence="10">
    <location>
        <begin position="1804"/>
        <end position="1818"/>
    </location>
</feature>
<organism evidence="11 12">
    <name type="scientific">Loxostege sticticalis</name>
    <name type="common">Beet webworm moth</name>
    <dbReference type="NCBI Taxonomy" id="481309"/>
    <lineage>
        <taxon>Eukaryota</taxon>
        <taxon>Metazoa</taxon>
        <taxon>Ecdysozoa</taxon>
        <taxon>Arthropoda</taxon>
        <taxon>Hexapoda</taxon>
        <taxon>Insecta</taxon>
        <taxon>Pterygota</taxon>
        <taxon>Neoptera</taxon>
        <taxon>Endopterygota</taxon>
        <taxon>Lepidoptera</taxon>
        <taxon>Glossata</taxon>
        <taxon>Ditrysia</taxon>
        <taxon>Pyraloidea</taxon>
        <taxon>Crambidae</taxon>
        <taxon>Pyraustinae</taxon>
        <taxon>Loxostege</taxon>
    </lineage>
</organism>
<dbReference type="InterPro" id="IPR050576">
    <property type="entry name" value="Cilia_flagella_integrity"/>
</dbReference>
<feature type="compositionally biased region" description="Polar residues" evidence="10">
    <location>
        <begin position="1507"/>
        <end position="1522"/>
    </location>
</feature>
<feature type="coiled-coil region" evidence="9">
    <location>
        <begin position="485"/>
        <end position="512"/>
    </location>
</feature>
<sequence>MDVPESSNPMDPEYIEIKREELKIFFQDAKFPQDVIDKVIENELKPLKEHQSRPYIAASCPGEVKSEYEVMTGQPFTTIEDCNKPLTVEEIKEKLKGNPIIAEKARQIQIVTNASEGIKNITVPLDQINIASYADMRSELDSAEGDTEKVNKLHYKNMHALMTSVTDYQTKPATSFNTTEEEECEEHENNEREFEAIEKVVSQYTEKSYETRFQETRDMLLKLADEYDTSDDTTKSKAKAEIQPDPVLKESSVQVFKGKIRKSAFDEIRENYTINESINISLKDNPVTPDLSGKCKAEPKVVKKKEDETFTVEEVFPRSMEVKLKETEKALRDINSVLSNSNNESSDITANDNQKETEEAQEESTVEVVENPNPTRQKFDEKMEQTLQTALEDIFEVSRNENEDNKEMEFKEMKNLARNIVEGAENLSTLIREDITNKLNSMNELLNDVNEALENSRQSNIAYQKIKEESDNRLAQISKVTDTDIDNINSAIKQLNSEIKCHEARVDTCKANYELRNKECSVFIQEVNDVLQKSQGILHPMKESSAEMKKVTEDLKENDLKETAPNDTQKIDEVKKERKELWDVEFTYNDERNKRLAEYKQQELERNKRINDMLYDIKDKMKDNKEVLRLANNLLRREETRKKTLLHNTKNVTVVEVDDQAQGDHVRGDEDSKASSGVTSSDGDQKVTESPIERKRREDQKAKEEAAAKEKERQRQFQLQLEKEMEERDKGPRMTKEFIKNHCRQHKLYCTPYLNDILYLHFKGFAKIENLEEYTGLKCIFLENNGIQRIEGLDTLSQLKCLYLHYNVVRKIENLQGCPLLDTLNLDHNFVTKIENLDVVPDLHTLSIAHNMLTTFDDLVHLKTCRNLSVLDLSYNRLEDPVIVDVLADMVILKVLVLTGNPVVRNIPAYRKTLTLRLKELLNLDNRPVFPRDRACAEAWQRGGVQEEIAERRRWIAKDQEKVMQSVRYLIKMRDENKAKREAREKEEREKLGLPPKEEITEDETNLESSSNANLRAIEGPSFEEKYGPEEVKTKGGVAEDMLTGSEADDSTSEDSTDSDSDVKKKEEDPSTSKIEWSHLNPEKRLVQEIKVEEPVITQPHVNDFWYGYRGDLKPKPEPESKFVNDFNALDNLLFNQPPHTDRKKVTHILEESRSNTKAKITEVVEEKDKELQEEAKTKPLIEIIETQDKQPVIEEIEPEPERNNEVIVSTGIEKDGDLIIDHDKKLITNQLKSNNPVQNVYKKPVDATEESKSNTNKKPMKKITIEEIPRTESAVGLITEMPLDSDNQNKGEVKEEKKEPDDKKEEKDESSNVDKKSEARRRSVQNSQGDGVALINYMHRMNTDDECDDEDLEPSAEDLEIFAELEREQEERQARIDRGEPAVDPMKLYDKKTMDAFYKAEERVPAHAIKEKIMYTTYKHDNAFDRIALSQLTGGEKPDEKKVKLTYVPGAVLFEYVHDQKPSDVQYEIGEEKVESGPSSGETESINVSSDTDTSSEDEILEMKTKPTTSRPNRPSTASTRNANTNKDKTDAKKTPREDRENYTSKYSGRYEPGGAGKGDSQSSPSKAGKSSEYKSKKRDGDFEDDGDGSNAGINEDETSIASESQEDPPKSEALSSSYETMLNVDREEAKQSIINTINSYEDDRFPSQGVDHSDMASNARIEQSVASEILDRTLQYEERSYYQQYDVLTSQAGNIDNKTNAIIEQISDQFDNEYSLPEVSRILEAHMDAAEQRWRAGEFMHYIPVSPTESIADPEDTLVPSHDTSLEDTLTEENVNRMEVIAECNDSGIGNDRSMFDENDETSNVNDKANDFSNTDTVDEGKDEENYVVDDSKVDDFQSVIDEGEACIRANDISTENEEMFEDCEDGAGDSNDDKDEFDRMSENYSLEMKLALGIDRK</sequence>
<feature type="compositionally biased region" description="Basic and acidic residues" evidence="10">
    <location>
        <begin position="683"/>
        <end position="716"/>
    </location>
</feature>
<feature type="compositionally biased region" description="Basic and acidic residues" evidence="10">
    <location>
        <begin position="1023"/>
        <end position="1034"/>
    </location>
</feature>
<keyword evidence="7" id="KW-0966">Cell projection</keyword>
<feature type="region of interest" description="Disordered" evidence="10">
    <location>
        <begin position="656"/>
        <end position="716"/>
    </location>
</feature>
<comment type="similarity">
    <text evidence="3">Belongs to the DNAAF1 family.</text>
</comment>